<reference evidence="3" key="1">
    <citation type="journal article" date="2019" name="Int. J. Syst. Evol. Microbiol.">
        <title>The Global Catalogue of Microorganisms (GCM) 10K type strain sequencing project: providing services to taxonomists for standard genome sequencing and annotation.</title>
        <authorList>
            <consortium name="The Broad Institute Genomics Platform"/>
            <consortium name="The Broad Institute Genome Sequencing Center for Infectious Disease"/>
            <person name="Wu L."/>
            <person name="Ma J."/>
        </authorList>
    </citation>
    <scope>NUCLEOTIDE SEQUENCE [LARGE SCALE GENOMIC DNA]</scope>
    <source>
        <strain evidence="3">KCTC 52438</strain>
    </source>
</reference>
<evidence type="ECO:0000313" key="3">
    <source>
        <dbReference type="Proteomes" id="UP001595476"/>
    </source>
</evidence>
<comment type="caution">
    <text evidence="2">The sequence shown here is derived from an EMBL/GenBank/DDBJ whole genome shotgun (WGS) entry which is preliminary data.</text>
</comment>
<evidence type="ECO:0000313" key="2">
    <source>
        <dbReference type="EMBL" id="MFC3152290.1"/>
    </source>
</evidence>
<accession>A0ABV7HIM6</accession>
<organism evidence="2 3">
    <name type="scientific">Litoribrevibacter euphylliae</name>
    <dbReference type="NCBI Taxonomy" id="1834034"/>
    <lineage>
        <taxon>Bacteria</taxon>
        <taxon>Pseudomonadati</taxon>
        <taxon>Pseudomonadota</taxon>
        <taxon>Gammaproteobacteria</taxon>
        <taxon>Oceanospirillales</taxon>
        <taxon>Oceanospirillaceae</taxon>
        <taxon>Litoribrevibacter</taxon>
    </lineage>
</organism>
<keyword evidence="3" id="KW-1185">Reference proteome</keyword>
<protein>
    <submittedName>
        <fullName evidence="2">HD domain-containing protein</fullName>
    </submittedName>
</protein>
<feature type="domain" description="HD" evidence="1">
    <location>
        <begin position="24"/>
        <end position="121"/>
    </location>
</feature>
<dbReference type="EMBL" id="JBHRSZ010000006">
    <property type="protein sequence ID" value="MFC3152290.1"/>
    <property type="molecule type" value="Genomic_DNA"/>
</dbReference>
<dbReference type="Pfam" id="PF01966">
    <property type="entry name" value="HD"/>
    <property type="match status" value="1"/>
</dbReference>
<dbReference type="RefSeq" id="WP_386722217.1">
    <property type="nucleotide sequence ID" value="NZ_JBHRSZ010000006.1"/>
</dbReference>
<dbReference type="SUPFAM" id="SSF109604">
    <property type="entry name" value="HD-domain/PDEase-like"/>
    <property type="match status" value="1"/>
</dbReference>
<proteinExistence type="predicted"/>
<name>A0ABV7HIM6_9GAMM</name>
<dbReference type="InterPro" id="IPR006674">
    <property type="entry name" value="HD_domain"/>
</dbReference>
<dbReference type="Gene3D" id="1.10.3210.10">
    <property type="entry name" value="Hypothetical protein af1432"/>
    <property type="match status" value="1"/>
</dbReference>
<dbReference type="Proteomes" id="UP001595476">
    <property type="component" value="Unassembled WGS sequence"/>
</dbReference>
<gene>
    <name evidence="2" type="ORF">ACFOEK_14740</name>
</gene>
<sequence length="174" mass="19388">MLNSIQDAYSLLDKLNAPEHLKIHVRLVGEAADLIIDTLQGLGFLLDFEFIRIGVAIHDIGKIIHTNEMIGPGSEHEPEGEQMLLELGVDARIARCCLSHARFDSMNCSIEELLIALSDKLWKGKRVESLELKVIDTLAQIKGTDRWDLFADLDACFENIAAGGHDRLQRSINS</sequence>
<evidence type="ECO:0000259" key="1">
    <source>
        <dbReference type="Pfam" id="PF01966"/>
    </source>
</evidence>